<dbReference type="Proteomes" id="UP000244013">
    <property type="component" value="Unassembled WGS sequence"/>
</dbReference>
<protein>
    <submittedName>
        <fullName evidence="2">Colanic acid biosynthesis glycosyl transferase WcaI</fullName>
    </submittedName>
</protein>
<comment type="caution">
    <text evidence="2">The sequence shown here is derived from an EMBL/GenBank/DDBJ whole genome shotgun (WGS) entry which is preliminary data.</text>
</comment>
<dbReference type="GO" id="GO:0016757">
    <property type="term" value="F:glycosyltransferase activity"/>
    <property type="evidence" value="ECO:0007669"/>
    <property type="project" value="UniProtKB-ARBA"/>
</dbReference>
<dbReference type="NCBIfam" id="NF007640">
    <property type="entry name" value="PRK10307.1"/>
    <property type="match status" value="1"/>
</dbReference>
<dbReference type="SUPFAM" id="SSF53756">
    <property type="entry name" value="UDP-Glycosyltransferase/glycogen phosphorylase"/>
    <property type="match status" value="1"/>
</dbReference>
<dbReference type="OrthoDB" id="9787293at2"/>
<sequence length="411" mass="44956">MNVLILGINYSPELVGIGPYTAGMAQFLAAAGHAVSVICAKPYYPQWKSDPVFAGGGKRVSVEQNVRVVRVPTYIPANPDGKRRLIHHMSFAARAEIAMLEEIRRSKPDVVIGIAPSLISAVVARNAAHRTGAKLWLHIQDFEVEAAFATGLLKDGGIIAKAARQFETWALKADRVSTISPQMCTKLVQKGVPSEAIIEFRNWANVDEIIPLLKQSTYRSRWKIDRRHVALYSGNIANKQGIEIVVNAAYILRNRKDLTFIVCGDGPNREKLVQQAAGLDNIQFHDLQPRESLCDLLGLASIHLLPQIGGTADLVLPSKLTNMLASGRSTVATALPGTGLAQEIEGCGLVTPPGDSKAFAQAIESLLDNTSLRQSTAHEARERAVQRWSRGTILHQFHKELDRMLSLSEET</sequence>
<dbReference type="PANTHER" id="PTHR12526">
    <property type="entry name" value="GLYCOSYLTRANSFERASE"/>
    <property type="match status" value="1"/>
</dbReference>
<accession>A0A2T5TXJ3</accession>
<keyword evidence="2" id="KW-0808">Transferase</keyword>
<dbReference type="Pfam" id="PF13692">
    <property type="entry name" value="Glyco_trans_1_4"/>
    <property type="match status" value="1"/>
</dbReference>
<evidence type="ECO:0000259" key="1">
    <source>
        <dbReference type="Pfam" id="PF13579"/>
    </source>
</evidence>
<feature type="domain" description="Glycosyltransferase subfamily 4-like N-terminal" evidence="1">
    <location>
        <begin position="16"/>
        <end position="202"/>
    </location>
</feature>
<evidence type="ECO:0000313" key="2">
    <source>
        <dbReference type="EMBL" id="PTW43978.1"/>
    </source>
</evidence>
<dbReference type="InterPro" id="IPR028098">
    <property type="entry name" value="Glyco_trans_4-like_N"/>
</dbReference>
<reference evidence="2 3" key="1">
    <citation type="submission" date="2018-04" db="EMBL/GenBank/DDBJ databases">
        <title>Genomic Encyclopedia of Type Strains, Phase III (KMG-III): the genomes of soil and plant-associated and newly described type strains.</title>
        <authorList>
            <person name="Whitman W."/>
        </authorList>
    </citation>
    <scope>NUCLEOTIDE SEQUENCE [LARGE SCALE GENOMIC DNA]</scope>
    <source>
        <strain evidence="2 3">MA-olki</strain>
    </source>
</reference>
<dbReference type="AlphaFoldDB" id="A0A2T5TXJ3"/>
<gene>
    <name evidence="2" type="ORF">C8J25_11341</name>
</gene>
<dbReference type="GeneID" id="91007685"/>
<dbReference type="RefSeq" id="WP_107955837.1">
    <property type="nucleotide sequence ID" value="NZ_QAYE01000013.1"/>
</dbReference>
<dbReference type="Gene3D" id="3.40.50.2000">
    <property type="entry name" value="Glycogen Phosphorylase B"/>
    <property type="match status" value="2"/>
</dbReference>
<organism evidence="2 3">
    <name type="scientific">Sphingomonas faeni</name>
    <dbReference type="NCBI Taxonomy" id="185950"/>
    <lineage>
        <taxon>Bacteria</taxon>
        <taxon>Pseudomonadati</taxon>
        <taxon>Pseudomonadota</taxon>
        <taxon>Alphaproteobacteria</taxon>
        <taxon>Sphingomonadales</taxon>
        <taxon>Sphingomonadaceae</taxon>
        <taxon>Sphingomonas</taxon>
    </lineage>
</organism>
<evidence type="ECO:0000313" key="3">
    <source>
        <dbReference type="Proteomes" id="UP000244013"/>
    </source>
</evidence>
<dbReference type="Pfam" id="PF13579">
    <property type="entry name" value="Glyco_trans_4_4"/>
    <property type="match status" value="1"/>
</dbReference>
<dbReference type="EMBL" id="QAYE01000013">
    <property type="protein sequence ID" value="PTW43978.1"/>
    <property type="molecule type" value="Genomic_DNA"/>
</dbReference>
<proteinExistence type="predicted"/>
<dbReference type="PANTHER" id="PTHR12526:SF633">
    <property type="entry name" value="COLANIC ACID BIOSYNTHESIS GLYCOSYL TRANSFERASE WCAI-RELATED"/>
    <property type="match status" value="1"/>
</dbReference>
<dbReference type="CDD" id="cd03794">
    <property type="entry name" value="GT4_WbuB-like"/>
    <property type="match status" value="1"/>
</dbReference>
<name>A0A2T5TXJ3_9SPHN</name>